<comment type="caution">
    <text evidence="2">The sequence shown here is derived from an EMBL/GenBank/DDBJ whole genome shotgun (WGS) entry which is preliminary data.</text>
</comment>
<proteinExistence type="predicted"/>
<evidence type="ECO:0000256" key="1">
    <source>
        <dbReference type="SAM" id="Phobius"/>
    </source>
</evidence>
<feature type="transmembrane region" description="Helical" evidence="1">
    <location>
        <begin position="93"/>
        <end position="110"/>
    </location>
</feature>
<dbReference type="EMBL" id="CAJVPD010000017">
    <property type="protein sequence ID" value="CAG8235616.1"/>
    <property type="molecule type" value="Genomic_DNA"/>
</dbReference>
<keyword evidence="1" id="KW-0472">Membrane</keyword>
<gene>
    <name evidence="2" type="ORF">PSALAMII_LOCUS375</name>
</gene>
<name>A0A9W4I4Y7_9EURO</name>
<reference evidence="2" key="1">
    <citation type="submission" date="2021-07" db="EMBL/GenBank/DDBJ databases">
        <authorList>
            <person name="Branca A.L. A."/>
        </authorList>
    </citation>
    <scope>NUCLEOTIDE SEQUENCE</scope>
</reference>
<sequence length="165" mass="18955">MSAARWILSLLLVSLTSHLNFRRVVYMAVSFYISGLIYACGSSTQILSIYPVSGPFLFFALQGVAVMAEQFFKTAIFFRLLLSQTLRWVRRTANFLFVYCWLMTSGGLIADDFARGGLWLMEPISVSPLRGLGFGLQDEGWWCWREPWFRYWSDGSYWGSGIRVL</sequence>
<keyword evidence="1" id="KW-1133">Transmembrane helix</keyword>
<dbReference type="AlphaFoldDB" id="A0A9W4I4Y7"/>
<evidence type="ECO:0008006" key="4">
    <source>
        <dbReference type="Google" id="ProtNLM"/>
    </source>
</evidence>
<organism evidence="2 3">
    <name type="scientific">Penicillium salamii</name>
    <dbReference type="NCBI Taxonomy" id="1612424"/>
    <lineage>
        <taxon>Eukaryota</taxon>
        <taxon>Fungi</taxon>
        <taxon>Dikarya</taxon>
        <taxon>Ascomycota</taxon>
        <taxon>Pezizomycotina</taxon>
        <taxon>Eurotiomycetes</taxon>
        <taxon>Eurotiomycetidae</taxon>
        <taxon>Eurotiales</taxon>
        <taxon>Aspergillaceae</taxon>
        <taxon>Penicillium</taxon>
    </lineage>
</organism>
<feature type="transmembrane region" description="Helical" evidence="1">
    <location>
        <begin position="56"/>
        <end position="81"/>
    </location>
</feature>
<dbReference type="OrthoDB" id="408973at2759"/>
<evidence type="ECO:0000313" key="2">
    <source>
        <dbReference type="EMBL" id="CAG8235616.1"/>
    </source>
</evidence>
<feature type="transmembrane region" description="Helical" evidence="1">
    <location>
        <begin position="24"/>
        <end position="50"/>
    </location>
</feature>
<accession>A0A9W4I4Y7</accession>
<dbReference type="Proteomes" id="UP001152592">
    <property type="component" value="Unassembled WGS sequence"/>
</dbReference>
<evidence type="ECO:0000313" key="3">
    <source>
        <dbReference type="Proteomes" id="UP001152592"/>
    </source>
</evidence>
<keyword evidence="1" id="KW-0812">Transmembrane</keyword>
<protein>
    <recommendedName>
        <fullName evidence="4">Wax synthase domain-containing protein</fullName>
    </recommendedName>
</protein>